<dbReference type="InterPro" id="IPR051085">
    <property type="entry name" value="MB_O-acyltransferase"/>
</dbReference>
<name>A0A174ZZ15_9FIRM</name>
<dbReference type="GO" id="GO:0005886">
    <property type="term" value="C:plasma membrane"/>
    <property type="evidence" value="ECO:0007669"/>
    <property type="project" value="UniProtKB-SubCell"/>
</dbReference>
<protein>
    <submittedName>
        <fullName evidence="9">D-alanyl-lipoteichoic acid biosynthesis protein DltB</fullName>
    </submittedName>
</protein>
<evidence type="ECO:0000256" key="6">
    <source>
        <dbReference type="ARBA" id="ARBA00023136"/>
    </source>
</evidence>
<dbReference type="PIRSF" id="PIRSF500217">
    <property type="entry name" value="AlgI"/>
    <property type="match status" value="1"/>
</dbReference>
<dbReference type="PANTHER" id="PTHR13285:SF18">
    <property type="entry name" value="PROTEIN-CYSTEINE N-PALMITOYLTRANSFERASE RASP"/>
    <property type="match status" value="1"/>
</dbReference>
<evidence type="ECO:0000256" key="2">
    <source>
        <dbReference type="ARBA" id="ARBA00010323"/>
    </source>
</evidence>
<dbReference type="STRING" id="39492.ERS852540_02037"/>
<dbReference type="GO" id="GO:0042121">
    <property type="term" value="P:alginic acid biosynthetic process"/>
    <property type="evidence" value="ECO:0007669"/>
    <property type="project" value="InterPro"/>
</dbReference>
<evidence type="ECO:0000256" key="5">
    <source>
        <dbReference type="ARBA" id="ARBA00022989"/>
    </source>
</evidence>
<evidence type="ECO:0000313" key="10">
    <source>
        <dbReference type="Proteomes" id="UP000095662"/>
    </source>
</evidence>
<keyword evidence="5 8" id="KW-1133">Transmembrane helix</keyword>
<dbReference type="InterPro" id="IPR004299">
    <property type="entry name" value="MBOAT_fam"/>
</dbReference>
<evidence type="ECO:0000256" key="1">
    <source>
        <dbReference type="ARBA" id="ARBA00004651"/>
    </source>
</evidence>
<reference evidence="9 10" key="1">
    <citation type="submission" date="2015-09" db="EMBL/GenBank/DDBJ databases">
        <authorList>
            <consortium name="Pathogen Informatics"/>
        </authorList>
    </citation>
    <scope>NUCLEOTIDE SEQUENCE [LARGE SCALE GENOMIC DNA]</scope>
    <source>
        <strain evidence="9 10">2789STDY5834928</strain>
    </source>
</reference>
<dbReference type="GO" id="GO:0016746">
    <property type="term" value="F:acyltransferase activity"/>
    <property type="evidence" value="ECO:0007669"/>
    <property type="project" value="UniProtKB-KW"/>
</dbReference>
<evidence type="ECO:0000256" key="8">
    <source>
        <dbReference type="SAM" id="Phobius"/>
    </source>
</evidence>
<keyword evidence="7" id="KW-0012">Acyltransferase</keyword>
<accession>A0A174ZZ15</accession>
<keyword evidence="4 8" id="KW-0812">Transmembrane</keyword>
<dbReference type="AlphaFoldDB" id="A0A174ZZ15"/>
<dbReference type="Pfam" id="PF03062">
    <property type="entry name" value="MBOAT"/>
    <property type="match status" value="1"/>
</dbReference>
<sequence>MIFADLFFLYFFMALCFIAYFICRKTVYRNWVLIVFSMIFYAWGEPVWVFLLIGSVTVNYVGGLLIDKFRDTKKATIVTACTLVFDIGLLVFFKYTGFLVENFNAISPVDLPVPHIEMPIGISFFTFQIISYILDCYWGKIKVQRSWYKLLMYISMFPQLVAGPIVRYAVIENEIDNRVITSADVSEGITRICMGLGKKVILANNLSTIVDTFFKTGDLASLSVVGTWYTVIVYAMQVYFDFSGYSDIAIGLGRIFGFHFDENFRYPFVSKNITEFWQRWHISLGTFFRDYLLYVPIFGKRRKYLNLFLVWFCTGFWHGANWNYIIWGLYFGLFILIERTIGNKNMRKMPKAVAHIYNTIVVVVGFGIFYFTDLGKLGTFLGNLVGLNGNSFTDKISMQNMTANAWLFIVSVVLCMPVIPALKKKFESKNLYLATSVGQTVLNVAIFALSSILLVNATNNPFIYWQF</sequence>
<feature type="transmembrane region" description="Helical" evidence="8">
    <location>
        <begin position="325"/>
        <end position="342"/>
    </location>
</feature>
<feature type="transmembrane region" description="Helical" evidence="8">
    <location>
        <begin position="431"/>
        <end position="455"/>
    </location>
</feature>
<feature type="transmembrane region" description="Helical" evidence="8">
    <location>
        <begin position="219"/>
        <end position="240"/>
    </location>
</feature>
<comment type="similarity">
    <text evidence="2 7">Belongs to the membrane-bound acyltransferase family.</text>
</comment>
<feature type="transmembrane region" description="Helical" evidence="8">
    <location>
        <begin position="78"/>
        <end position="100"/>
    </location>
</feature>
<proteinExistence type="inferred from homology"/>
<keyword evidence="3 7" id="KW-1003">Cell membrane</keyword>
<gene>
    <name evidence="9" type="primary">dltB_1</name>
    <name evidence="9" type="ORF">ERS852540_02037</name>
</gene>
<feature type="transmembrane region" description="Helical" evidence="8">
    <location>
        <begin position="49"/>
        <end position="66"/>
    </location>
</feature>
<feature type="transmembrane region" description="Helical" evidence="8">
    <location>
        <begin position="354"/>
        <end position="372"/>
    </location>
</feature>
<dbReference type="EMBL" id="CZBY01000018">
    <property type="protein sequence ID" value="CUQ90019.1"/>
    <property type="molecule type" value="Genomic_DNA"/>
</dbReference>
<dbReference type="PIRSF" id="PIRSF016636">
    <property type="entry name" value="AlgI_DltB"/>
    <property type="match status" value="1"/>
</dbReference>
<dbReference type="InterPro" id="IPR024194">
    <property type="entry name" value="Ac/AlaTfrase_AlgI/DltB"/>
</dbReference>
<feature type="transmembrane region" description="Helical" evidence="8">
    <location>
        <begin position="401"/>
        <end position="419"/>
    </location>
</feature>
<dbReference type="InterPro" id="IPR028362">
    <property type="entry name" value="AlgI"/>
</dbReference>
<dbReference type="Proteomes" id="UP000095662">
    <property type="component" value="Unassembled WGS sequence"/>
</dbReference>
<evidence type="ECO:0000256" key="4">
    <source>
        <dbReference type="ARBA" id="ARBA00022692"/>
    </source>
</evidence>
<evidence type="ECO:0000256" key="7">
    <source>
        <dbReference type="PIRNR" id="PIRNR016636"/>
    </source>
</evidence>
<keyword evidence="6 7" id="KW-0472">Membrane</keyword>
<feature type="transmembrane region" description="Helical" evidence="8">
    <location>
        <begin position="120"/>
        <end position="138"/>
    </location>
</feature>
<dbReference type="PANTHER" id="PTHR13285">
    <property type="entry name" value="ACYLTRANSFERASE"/>
    <property type="match status" value="1"/>
</dbReference>
<organism evidence="9 10">
    <name type="scientific">[Eubacterium] siraeum</name>
    <dbReference type="NCBI Taxonomy" id="39492"/>
    <lineage>
        <taxon>Bacteria</taxon>
        <taxon>Bacillati</taxon>
        <taxon>Bacillota</taxon>
        <taxon>Clostridia</taxon>
        <taxon>Eubacteriales</taxon>
        <taxon>Oscillospiraceae</taxon>
        <taxon>Oscillospiraceae incertae sedis</taxon>
    </lineage>
</organism>
<evidence type="ECO:0000313" key="9">
    <source>
        <dbReference type="EMBL" id="CUQ90019.1"/>
    </source>
</evidence>
<evidence type="ECO:0000256" key="3">
    <source>
        <dbReference type="ARBA" id="ARBA00022475"/>
    </source>
</evidence>
<feature type="transmembrane region" description="Helical" evidence="8">
    <location>
        <begin position="6"/>
        <end position="22"/>
    </location>
</feature>
<comment type="subcellular location">
    <subcellularLocation>
        <location evidence="1">Cell membrane</location>
        <topology evidence="1">Multi-pass membrane protein</topology>
    </subcellularLocation>
</comment>
<feature type="transmembrane region" description="Helical" evidence="8">
    <location>
        <begin position="27"/>
        <end position="43"/>
    </location>
</feature>
<keyword evidence="7" id="KW-0808">Transferase</keyword>